<protein>
    <submittedName>
        <fullName evidence="1">Uncharacterized protein</fullName>
    </submittedName>
</protein>
<evidence type="ECO:0000313" key="1">
    <source>
        <dbReference type="EMBL" id="CUR52850.1"/>
    </source>
</evidence>
<gene>
    <name evidence="1" type="ORF">NDEV_2088</name>
</gene>
<dbReference type="Proteomes" id="UP000196239">
    <property type="component" value="Chromosome 1"/>
</dbReference>
<proteinExistence type="predicted"/>
<name>A0A128A681_9ARCH</name>
<organism evidence="1 2">
    <name type="scientific">Nitrosotalea devaniterrae</name>
    <dbReference type="NCBI Taxonomy" id="1078905"/>
    <lineage>
        <taxon>Archaea</taxon>
        <taxon>Nitrososphaerota</taxon>
        <taxon>Nitrososphaeria</taxon>
        <taxon>Nitrosotaleales</taxon>
        <taxon>Nitrosotaleaceae</taxon>
        <taxon>Nitrosotalea</taxon>
    </lineage>
</organism>
<dbReference type="EMBL" id="LN890280">
    <property type="protein sequence ID" value="CUR52850.1"/>
    <property type="molecule type" value="Genomic_DNA"/>
</dbReference>
<sequence length="180" mass="20689">MTSDKNAISGVSLEKSSDKPKVEDIITVNVKFSVTGALREAFTEKNWEKAYNNHDNTFKLRYGVKLHTSGLRKKEIGKPLDTYKKAALFWTRNPKLTQMGEKKVWIQISKNFEPSIPNSQSEAQQLFLDFDEKLQFNASELGVGKHKIGAEVYVSWFKHDYTEPFDETTHSKEIEIEVTK</sequence>
<accession>A0A128A681</accession>
<evidence type="ECO:0000313" key="2">
    <source>
        <dbReference type="Proteomes" id="UP000196239"/>
    </source>
</evidence>
<reference evidence="2" key="1">
    <citation type="submission" date="2015-10" db="EMBL/GenBank/DDBJ databases">
        <authorList>
            <person name="Lehtovirta-Morley L.E."/>
            <person name="Vieille C."/>
        </authorList>
    </citation>
    <scope>NUCLEOTIDE SEQUENCE [LARGE SCALE GENOMIC DNA]</scope>
</reference>
<keyword evidence="2" id="KW-1185">Reference proteome</keyword>
<dbReference type="KEGG" id="ndv:NDEV_2088"/>
<dbReference type="AlphaFoldDB" id="A0A128A681"/>